<reference evidence="2" key="1">
    <citation type="submission" date="2023-03" db="EMBL/GenBank/DDBJ databases">
        <title>Massive genome expansion in bonnet fungi (Mycena s.s.) driven by repeated elements and novel gene families across ecological guilds.</title>
        <authorList>
            <consortium name="Lawrence Berkeley National Laboratory"/>
            <person name="Harder C.B."/>
            <person name="Miyauchi S."/>
            <person name="Viragh M."/>
            <person name="Kuo A."/>
            <person name="Thoen E."/>
            <person name="Andreopoulos B."/>
            <person name="Lu D."/>
            <person name="Skrede I."/>
            <person name="Drula E."/>
            <person name="Henrissat B."/>
            <person name="Morin E."/>
            <person name="Kohler A."/>
            <person name="Barry K."/>
            <person name="LaButti K."/>
            <person name="Morin E."/>
            <person name="Salamov A."/>
            <person name="Lipzen A."/>
            <person name="Mereny Z."/>
            <person name="Hegedus B."/>
            <person name="Baldrian P."/>
            <person name="Stursova M."/>
            <person name="Weitz H."/>
            <person name="Taylor A."/>
            <person name="Grigoriev I.V."/>
            <person name="Nagy L.G."/>
            <person name="Martin F."/>
            <person name="Kauserud H."/>
        </authorList>
    </citation>
    <scope>NUCLEOTIDE SEQUENCE</scope>
    <source>
        <strain evidence="2">9284</strain>
    </source>
</reference>
<dbReference type="Proteomes" id="UP001221142">
    <property type="component" value="Unassembled WGS sequence"/>
</dbReference>
<dbReference type="PANTHER" id="PTHR42109">
    <property type="entry name" value="UNPLACED GENOMIC SCAFFOLD UM_SCAF_CONTIG_1.265, WHOLE GENOME SHOTGUN SEQUENCE"/>
    <property type="match status" value="1"/>
</dbReference>
<protein>
    <submittedName>
        <fullName evidence="2">Uncharacterized protein</fullName>
    </submittedName>
</protein>
<feature type="transmembrane region" description="Helical" evidence="1">
    <location>
        <begin position="172"/>
        <end position="190"/>
    </location>
</feature>
<dbReference type="EMBL" id="JARKIF010000002">
    <property type="protein sequence ID" value="KAJ7647773.1"/>
    <property type="molecule type" value="Genomic_DNA"/>
</dbReference>
<feature type="transmembrane region" description="Helical" evidence="1">
    <location>
        <begin position="20"/>
        <end position="42"/>
    </location>
</feature>
<evidence type="ECO:0000256" key="1">
    <source>
        <dbReference type="SAM" id="Phobius"/>
    </source>
</evidence>
<dbReference type="AlphaFoldDB" id="A0AAD7CI53"/>
<keyword evidence="1" id="KW-1133">Transmembrane helix</keyword>
<comment type="caution">
    <text evidence="2">The sequence shown here is derived from an EMBL/GenBank/DDBJ whole genome shotgun (WGS) entry which is preliminary data.</text>
</comment>
<feature type="transmembrane region" description="Helical" evidence="1">
    <location>
        <begin position="256"/>
        <end position="278"/>
    </location>
</feature>
<evidence type="ECO:0000313" key="3">
    <source>
        <dbReference type="Proteomes" id="UP001221142"/>
    </source>
</evidence>
<evidence type="ECO:0000313" key="2">
    <source>
        <dbReference type="EMBL" id="KAJ7647773.1"/>
    </source>
</evidence>
<organism evidence="2 3">
    <name type="scientific">Roridomyces roridus</name>
    <dbReference type="NCBI Taxonomy" id="1738132"/>
    <lineage>
        <taxon>Eukaryota</taxon>
        <taxon>Fungi</taxon>
        <taxon>Dikarya</taxon>
        <taxon>Basidiomycota</taxon>
        <taxon>Agaricomycotina</taxon>
        <taxon>Agaricomycetes</taxon>
        <taxon>Agaricomycetidae</taxon>
        <taxon>Agaricales</taxon>
        <taxon>Marasmiineae</taxon>
        <taxon>Mycenaceae</taxon>
        <taxon>Roridomyces</taxon>
    </lineage>
</organism>
<gene>
    <name evidence="2" type="ORF">FB45DRAFT_1052194</name>
</gene>
<feature type="transmembrane region" description="Helical" evidence="1">
    <location>
        <begin position="94"/>
        <end position="114"/>
    </location>
</feature>
<keyword evidence="1" id="KW-0472">Membrane</keyword>
<keyword evidence="3" id="KW-1185">Reference proteome</keyword>
<name>A0AAD7CI53_9AGAR</name>
<feature type="transmembrane region" description="Helical" evidence="1">
    <location>
        <begin position="135"/>
        <end position="152"/>
    </location>
</feature>
<feature type="transmembrane region" description="Helical" evidence="1">
    <location>
        <begin position="54"/>
        <end position="74"/>
    </location>
</feature>
<feature type="transmembrane region" description="Helical" evidence="1">
    <location>
        <begin position="222"/>
        <end position="244"/>
    </location>
</feature>
<accession>A0AAD7CI53</accession>
<keyword evidence="1" id="KW-0812">Transmembrane</keyword>
<sequence>MFTALPEPARIEIDYAALFGIRSIAAASIFAGLYAPLCVWFIWSAVKNSNGGSYVYGVLGFFCLIRLVAFIIRALLAGMPSLGENLALFTADEVLFGVGFFALLYSAYTLVLDREIISGTPQSSSLLSQLVRHRRLFRIALLLGVILGIIGIQDILNGSPKVGRNLREASTIIFLVLTVLQTCLALKLVLASDSKPEELELAGEAGLTADKTPSKPAVGDRYAMYLILLISLCLLVRQSFLTATLNNASEEGDERLWFPLVAAPEYLAVLCYSAPGLVPSKKAIEDASSAQRSTDNTFISV</sequence>
<dbReference type="PANTHER" id="PTHR42109:SF2">
    <property type="entry name" value="INTEGRAL MEMBRANE PROTEIN"/>
    <property type="match status" value="1"/>
</dbReference>
<proteinExistence type="predicted"/>